<reference evidence="2 3" key="2">
    <citation type="submission" date="2024-07" db="EMBL/GenBank/DDBJ databases">
        <authorList>
            <person name="Akdeniz Z."/>
        </authorList>
    </citation>
    <scope>NUCLEOTIDE SEQUENCE [LARGE SCALE GENOMIC DNA]</scope>
</reference>
<organism evidence="1">
    <name type="scientific">Hexamita inflata</name>
    <dbReference type="NCBI Taxonomy" id="28002"/>
    <lineage>
        <taxon>Eukaryota</taxon>
        <taxon>Metamonada</taxon>
        <taxon>Diplomonadida</taxon>
        <taxon>Hexamitidae</taxon>
        <taxon>Hexamitinae</taxon>
        <taxon>Hexamita</taxon>
    </lineage>
</organism>
<name>A0AA86NCB8_9EUKA</name>
<proteinExistence type="predicted"/>
<protein>
    <submittedName>
        <fullName evidence="2">Hypothetical_protein</fullName>
    </submittedName>
</protein>
<gene>
    <name evidence="1" type="ORF">HINF_LOCUS4734</name>
    <name evidence="2" type="ORF">HINF_LOCUS70630</name>
</gene>
<sequence length="167" mass="18767">MICPLEPVPAEVAVVFFPADAAVHEGELVLAAHLLHVGVAQDLVVGPVLLEAASGRDEHHKQGVHEGPEVRLVELAARLLQRHLRAGACDEPLDHRRVQVLAEEAKRVLCTRVEVKMSLRKTKVERFTVYTARLDSQQLQYSLMTNKNIFWNSKENNSWSNGHLRQD</sequence>
<accession>A0AA86NCB8</accession>
<evidence type="ECO:0000313" key="1">
    <source>
        <dbReference type="EMBL" id="CAI9917089.1"/>
    </source>
</evidence>
<dbReference type="AlphaFoldDB" id="A0AA86NCB8"/>
<comment type="caution">
    <text evidence="1">The sequence shown here is derived from an EMBL/GenBank/DDBJ whole genome shotgun (WGS) entry which is preliminary data.</text>
</comment>
<dbReference type="EMBL" id="CAXDID020000532">
    <property type="protein sequence ID" value="CAL6100595.1"/>
    <property type="molecule type" value="Genomic_DNA"/>
</dbReference>
<keyword evidence="3" id="KW-1185">Reference proteome</keyword>
<evidence type="ECO:0000313" key="2">
    <source>
        <dbReference type="EMBL" id="CAL6100595.1"/>
    </source>
</evidence>
<reference evidence="1" key="1">
    <citation type="submission" date="2023-06" db="EMBL/GenBank/DDBJ databases">
        <authorList>
            <person name="Kurt Z."/>
        </authorList>
    </citation>
    <scope>NUCLEOTIDE SEQUENCE</scope>
</reference>
<dbReference type="Proteomes" id="UP001642409">
    <property type="component" value="Unassembled WGS sequence"/>
</dbReference>
<evidence type="ECO:0000313" key="3">
    <source>
        <dbReference type="Proteomes" id="UP001642409"/>
    </source>
</evidence>
<dbReference type="EMBL" id="CATOUU010000119">
    <property type="protein sequence ID" value="CAI9917089.1"/>
    <property type="molecule type" value="Genomic_DNA"/>
</dbReference>